<keyword evidence="6 7" id="KW-0472">Membrane</keyword>
<dbReference type="InterPro" id="IPR011066">
    <property type="entry name" value="MscS_channel_C_sf"/>
</dbReference>
<feature type="domain" description="Mechanosensitive ion channel MscS C-terminal" evidence="9">
    <location>
        <begin position="192"/>
        <end position="274"/>
    </location>
</feature>
<evidence type="ECO:0000256" key="6">
    <source>
        <dbReference type="ARBA" id="ARBA00023136"/>
    </source>
</evidence>
<dbReference type="eggNOG" id="COG3264">
    <property type="taxonomic scope" value="Bacteria"/>
</dbReference>
<feature type="domain" description="Mechanosensitive ion channel MscS" evidence="8">
    <location>
        <begin position="116"/>
        <end position="183"/>
    </location>
</feature>
<accession>A0A0A2EY42</accession>
<evidence type="ECO:0000313" key="12">
    <source>
        <dbReference type="Proteomes" id="UP000030125"/>
    </source>
</evidence>
<dbReference type="Pfam" id="PF21088">
    <property type="entry name" value="MS_channel_1st"/>
    <property type="match status" value="1"/>
</dbReference>
<dbReference type="InterPro" id="IPR023408">
    <property type="entry name" value="MscS_beta-dom_sf"/>
</dbReference>
<evidence type="ECO:0000256" key="4">
    <source>
        <dbReference type="ARBA" id="ARBA00022692"/>
    </source>
</evidence>
<keyword evidence="5 7" id="KW-1133">Transmembrane helix</keyword>
<dbReference type="Proteomes" id="UP000030125">
    <property type="component" value="Unassembled WGS sequence"/>
</dbReference>
<keyword evidence="12" id="KW-1185">Reference proteome</keyword>
<gene>
    <name evidence="11" type="ORF">HQ35_02280</name>
</gene>
<dbReference type="GO" id="GO:0005886">
    <property type="term" value="C:plasma membrane"/>
    <property type="evidence" value="ECO:0007669"/>
    <property type="project" value="UniProtKB-SubCell"/>
</dbReference>
<dbReference type="Gene3D" id="1.10.287.1260">
    <property type="match status" value="1"/>
</dbReference>
<evidence type="ECO:0000259" key="9">
    <source>
        <dbReference type="Pfam" id="PF21082"/>
    </source>
</evidence>
<dbReference type="Pfam" id="PF21082">
    <property type="entry name" value="MS_channel_3rd"/>
    <property type="match status" value="1"/>
</dbReference>
<dbReference type="InterPro" id="IPR011014">
    <property type="entry name" value="MscS_channel_TM-2"/>
</dbReference>
<dbReference type="InterPro" id="IPR006685">
    <property type="entry name" value="MscS_channel_2nd"/>
</dbReference>
<comment type="caution">
    <text evidence="11">The sequence shown here is derived from an EMBL/GenBank/DDBJ whole genome shotgun (WGS) entry which is preliminary data.</text>
</comment>
<feature type="transmembrane region" description="Helical" evidence="7">
    <location>
        <begin position="67"/>
        <end position="89"/>
    </location>
</feature>
<dbReference type="InterPro" id="IPR049142">
    <property type="entry name" value="MS_channel_1st"/>
</dbReference>
<dbReference type="PANTHER" id="PTHR30347">
    <property type="entry name" value="POTASSIUM CHANNEL RELATED"/>
    <property type="match status" value="1"/>
</dbReference>
<dbReference type="InterPro" id="IPR010920">
    <property type="entry name" value="LSM_dom_sf"/>
</dbReference>
<dbReference type="PANTHER" id="PTHR30347:SF1">
    <property type="entry name" value="MECHANOSENSITIVE CHANNEL MSCK"/>
    <property type="match status" value="1"/>
</dbReference>
<dbReference type="OrthoDB" id="9809206at2"/>
<evidence type="ECO:0000259" key="10">
    <source>
        <dbReference type="Pfam" id="PF21088"/>
    </source>
</evidence>
<dbReference type="EMBL" id="JQJD01000010">
    <property type="protein sequence ID" value="KGN82405.1"/>
    <property type="molecule type" value="Genomic_DNA"/>
</dbReference>
<dbReference type="STRING" id="36874.HQ34_04665"/>
<dbReference type="InterPro" id="IPR052702">
    <property type="entry name" value="MscS-like_channel"/>
</dbReference>
<evidence type="ECO:0000256" key="1">
    <source>
        <dbReference type="ARBA" id="ARBA00004651"/>
    </source>
</evidence>
<reference evidence="11 12" key="1">
    <citation type="submission" date="2014-08" db="EMBL/GenBank/DDBJ databases">
        <title>Porphyromonas cangingivalis strain:COT-109_OH1386 Genome sequencing.</title>
        <authorList>
            <person name="Wallis C."/>
            <person name="Deusch O."/>
            <person name="O'Flynn C."/>
            <person name="Davis I."/>
            <person name="Jospin G."/>
            <person name="Darling A.E."/>
            <person name="Coil D.A."/>
            <person name="Alexiev A."/>
            <person name="Horsfall A."/>
            <person name="Kirkwood N."/>
            <person name="Harris S."/>
            <person name="Eisen J.A."/>
        </authorList>
    </citation>
    <scope>NUCLEOTIDE SEQUENCE [LARGE SCALE GENOMIC DNA]</scope>
    <source>
        <strain evidence="12">COT-109 OH1386</strain>
    </source>
</reference>
<protein>
    <submittedName>
        <fullName evidence="11">Mechanosensitive ion channel protein MscS</fullName>
    </submittedName>
</protein>
<dbReference type="SUPFAM" id="SSF50182">
    <property type="entry name" value="Sm-like ribonucleoproteins"/>
    <property type="match status" value="1"/>
</dbReference>
<evidence type="ECO:0000313" key="11">
    <source>
        <dbReference type="EMBL" id="KGN82405.1"/>
    </source>
</evidence>
<keyword evidence="3" id="KW-1003">Cell membrane</keyword>
<dbReference type="InterPro" id="IPR049278">
    <property type="entry name" value="MS_channel_C"/>
</dbReference>
<dbReference type="Pfam" id="PF00924">
    <property type="entry name" value="MS_channel_2nd"/>
    <property type="match status" value="1"/>
</dbReference>
<dbReference type="SUPFAM" id="SSF82861">
    <property type="entry name" value="Mechanosensitive channel protein MscS (YggB), transmembrane region"/>
    <property type="match status" value="1"/>
</dbReference>
<dbReference type="GO" id="GO:0008381">
    <property type="term" value="F:mechanosensitive monoatomic ion channel activity"/>
    <property type="evidence" value="ECO:0007669"/>
    <property type="project" value="UniProtKB-ARBA"/>
</dbReference>
<comment type="subcellular location">
    <subcellularLocation>
        <location evidence="1">Cell membrane</location>
        <topology evidence="1">Multi-pass membrane protein</topology>
    </subcellularLocation>
</comment>
<keyword evidence="4 7" id="KW-0812">Transmembrane</keyword>
<dbReference type="SUPFAM" id="SSF82689">
    <property type="entry name" value="Mechanosensitive channel protein MscS (YggB), C-terminal domain"/>
    <property type="match status" value="1"/>
</dbReference>
<feature type="domain" description="Mechanosensitive ion channel transmembrane helices 2/3" evidence="10">
    <location>
        <begin position="75"/>
        <end position="115"/>
    </location>
</feature>
<sequence length="289" mass="32500">MSFDMTEILEKLKEIMHFVVFDVGGSNFTVLTLLYLLFASLLLVWGTRKLSGILDKYILGRRISERGTRLAIVSIIKYIILVAGFIFIFDSAGFNLGAFSWLLGALGVGLGFGLQNITSNFVSGIIILFERPIKVGDRIQVGGVSGDVVEISMRSTTIVTNDNISVIVPNNEFINGNVTNWSHNDRRVRFHYPVGVAYKEDPARVKEIVLGVAKKHPGVLQTPPPDFWFVEYGDNALNFELVVWTSSYIQKPVVLKSELYYEIFKEFSHHGIEIPFPQRDIHIRTQGNS</sequence>
<organism evidence="11 12">
    <name type="scientific">Porphyromonas cangingivalis</name>
    <dbReference type="NCBI Taxonomy" id="36874"/>
    <lineage>
        <taxon>Bacteria</taxon>
        <taxon>Pseudomonadati</taxon>
        <taxon>Bacteroidota</taxon>
        <taxon>Bacteroidia</taxon>
        <taxon>Bacteroidales</taxon>
        <taxon>Porphyromonadaceae</taxon>
        <taxon>Porphyromonas</taxon>
    </lineage>
</organism>
<evidence type="ECO:0000259" key="8">
    <source>
        <dbReference type="Pfam" id="PF00924"/>
    </source>
</evidence>
<comment type="similarity">
    <text evidence="2">Belongs to the MscS (TC 1.A.23) family.</text>
</comment>
<feature type="transmembrane region" description="Helical" evidence="7">
    <location>
        <begin position="101"/>
        <end position="129"/>
    </location>
</feature>
<feature type="transmembrane region" description="Helical" evidence="7">
    <location>
        <begin position="28"/>
        <end position="46"/>
    </location>
</feature>
<evidence type="ECO:0000256" key="5">
    <source>
        <dbReference type="ARBA" id="ARBA00022989"/>
    </source>
</evidence>
<evidence type="ECO:0000256" key="2">
    <source>
        <dbReference type="ARBA" id="ARBA00008017"/>
    </source>
</evidence>
<evidence type="ECO:0000256" key="7">
    <source>
        <dbReference type="SAM" id="Phobius"/>
    </source>
</evidence>
<evidence type="ECO:0000256" key="3">
    <source>
        <dbReference type="ARBA" id="ARBA00022475"/>
    </source>
</evidence>
<dbReference type="Gene3D" id="2.30.30.60">
    <property type="match status" value="1"/>
</dbReference>
<proteinExistence type="inferred from homology"/>
<dbReference type="Gene3D" id="3.30.70.100">
    <property type="match status" value="1"/>
</dbReference>
<dbReference type="AlphaFoldDB" id="A0A0A2EY42"/>
<name>A0A0A2EY42_PORCN</name>